<accession>A0AAV7JUQ2</accession>
<dbReference type="Pfam" id="PF13920">
    <property type="entry name" value="zf-C3HC4_3"/>
    <property type="match status" value="1"/>
</dbReference>
<dbReference type="PROSITE" id="PS50089">
    <property type="entry name" value="ZF_RING_2"/>
    <property type="match status" value="1"/>
</dbReference>
<dbReference type="EMBL" id="JAKMXF010000301">
    <property type="protein sequence ID" value="KAI6651941.1"/>
    <property type="molecule type" value="Genomic_DNA"/>
</dbReference>
<dbReference type="PANTHER" id="PTHR47160">
    <property type="entry name" value="PUTATIVE-RELATED"/>
    <property type="match status" value="1"/>
</dbReference>
<keyword evidence="1 3" id="KW-0479">Metal-binding</keyword>
<evidence type="ECO:0000259" key="4">
    <source>
        <dbReference type="PROSITE" id="PS50089"/>
    </source>
</evidence>
<dbReference type="PANTHER" id="PTHR47160:SF10">
    <property type="entry name" value="MULE TRANSPOSASE DOMAIN-CONTAINING PROTEIN"/>
    <property type="match status" value="1"/>
</dbReference>
<organism evidence="5 6">
    <name type="scientific">Oopsacas minuta</name>
    <dbReference type="NCBI Taxonomy" id="111878"/>
    <lineage>
        <taxon>Eukaryota</taxon>
        <taxon>Metazoa</taxon>
        <taxon>Porifera</taxon>
        <taxon>Hexactinellida</taxon>
        <taxon>Hexasterophora</taxon>
        <taxon>Lyssacinosida</taxon>
        <taxon>Leucopsacidae</taxon>
        <taxon>Oopsacas</taxon>
    </lineage>
</organism>
<dbReference type="InterPro" id="IPR013083">
    <property type="entry name" value="Znf_RING/FYVE/PHD"/>
</dbReference>
<dbReference type="GO" id="GO:0008270">
    <property type="term" value="F:zinc ion binding"/>
    <property type="evidence" value="ECO:0007669"/>
    <property type="project" value="UniProtKB-KW"/>
</dbReference>
<proteinExistence type="predicted"/>
<dbReference type="Proteomes" id="UP001165289">
    <property type="component" value="Unassembled WGS sequence"/>
</dbReference>
<name>A0AAV7JUQ2_9METZ</name>
<dbReference type="InterPro" id="IPR001841">
    <property type="entry name" value="Znf_RING"/>
</dbReference>
<dbReference type="Pfam" id="PF10551">
    <property type="entry name" value="MULE"/>
    <property type="match status" value="1"/>
</dbReference>
<dbReference type="InterPro" id="IPR018289">
    <property type="entry name" value="MULE_transposase_dom"/>
</dbReference>
<feature type="domain" description="RING-type" evidence="4">
    <location>
        <begin position="480"/>
        <end position="520"/>
    </location>
</feature>
<comment type="caution">
    <text evidence="5">The sequence shown here is derived from an EMBL/GenBank/DDBJ whole genome shotgun (WGS) entry which is preliminary data.</text>
</comment>
<reference evidence="5 6" key="1">
    <citation type="journal article" date="2023" name="BMC Biol.">
        <title>The compact genome of the sponge Oopsacas minuta (Hexactinellida) is lacking key metazoan core genes.</title>
        <authorList>
            <person name="Santini S."/>
            <person name="Schenkelaars Q."/>
            <person name="Jourda C."/>
            <person name="Duchesne M."/>
            <person name="Belahbib H."/>
            <person name="Rocher C."/>
            <person name="Selva M."/>
            <person name="Riesgo A."/>
            <person name="Vervoort M."/>
            <person name="Leys S.P."/>
            <person name="Kodjabachian L."/>
            <person name="Le Bivic A."/>
            <person name="Borchiellini C."/>
            <person name="Claverie J.M."/>
            <person name="Renard E."/>
        </authorList>
    </citation>
    <scope>NUCLEOTIDE SEQUENCE [LARGE SCALE GENOMIC DNA]</scope>
    <source>
        <strain evidence="5">SPO-2</strain>
    </source>
</reference>
<dbReference type="Gene3D" id="3.30.40.10">
    <property type="entry name" value="Zinc/RING finger domain, C3HC4 (zinc finger)"/>
    <property type="match status" value="1"/>
</dbReference>
<gene>
    <name evidence="5" type="ORF">LOD99_4820</name>
</gene>
<keyword evidence="2" id="KW-0862">Zinc</keyword>
<dbReference type="AlphaFoldDB" id="A0AAV7JUQ2"/>
<evidence type="ECO:0000313" key="5">
    <source>
        <dbReference type="EMBL" id="KAI6651941.1"/>
    </source>
</evidence>
<dbReference type="SUPFAM" id="SSF57850">
    <property type="entry name" value="RING/U-box"/>
    <property type="match status" value="1"/>
</dbReference>
<evidence type="ECO:0000256" key="2">
    <source>
        <dbReference type="ARBA" id="ARBA00022833"/>
    </source>
</evidence>
<keyword evidence="1 3" id="KW-0863">Zinc-finger</keyword>
<dbReference type="SMART" id="SM00184">
    <property type="entry name" value="RING"/>
    <property type="match status" value="1"/>
</dbReference>
<protein>
    <recommendedName>
        <fullName evidence="4">RING-type domain-containing protein</fullName>
    </recommendedName>
</protein>
<evidence type="ECO:0000256" key="1">
    <source>
        <dbReference type="ARBA" id="ARBA00022771"/>
    </source>
</evidence>
<dbReference type="Gene3D" id="2.20.25.240">
    <property type="match status" value="1"/>
</dbReference>
<evidence type="ECO:0000313" key="6">
    <source>
        <dbReference type="Proteomes" id="UP001165289"/>
    </source>
</evidence>
<keyword evidence="6" id="KW-1185">Reference proteome</keyword>
<sequence length="532" mass="61284">MEYSFDQYKRNTGKVYTSSDGYKYFCHKSIENILYLRCVLFRKGCKGSAKLEKATNLIYPKSEHNHGLQDYRAEVYAIKTKCKTTSQTSQHNLRHIFNDVTRSNPSASQVTFKECESSMFRARKILQPMIPQSASKFSEVLPTTTFAVNHKATVIVDGRIAVIFFSDKLYDLLADITNIQFDRTFYTVPKQFYQLWTLFLTVGRHAIPAIHCLLTNKDDELYVAVIQKIRELVPQLEPDCAMSDWEQAARNAVKRVYPGIRMNGCWFHYTQAIWRKTQKYGLASTCRGNSECASFVKKIMAIPFLPAELILPIYNLLQIPTLQQSQMKKLEVFLNYFEKQWLTKIGPEELSIFNLKYVTNNAAESYHGKLKSIIKSSHPRIWNFLTVINNIIADYDNEMAGIQEGREITRPSKKKNVMNNEHRKRCKEKLLSGSYSPIQFLERISCYIGNATSLEDTINSDDSDMLEEPESFGSIETNKCVVCLQTRSSTWVFMPCRHANCCTQCSDTIDQLQQTCPTCRGIIEGKFQIFLN</sequence>
<evidence type="ECO:0000256" key="3">
    <source>
        <dbReference type="PROSITE-ProRule" id="PRU00175"/>
    </source>
</evidence>